<evidence type="ECO:0000256" key="2">
    <source>
        <dbReference type="ARBA" id="ARBA00008978"/>
    </source>
</evidence>
<name>A0A433A1M3_9FUNG</name>
<dbReference type="EC" id="3.1.3.16" evidence="9"/>
<evidence type="ECO:0000256" key="8">
    <source>
        <dbReference type="ARBA" id="ARBA00048336"/>
    </source>
</evidence>
<dbReference type="Proteomes" id="UP000268093">
    <property type="component" value="Unassembled WGS sequence"/>
</dbReference>
<reference evidence="10 11" key="1">
    <citation type="journal article" date="2018" name="New Phytol.">
        <title>Phylogenomics of Endogonaceae and evolution of mycorrhizas within Mucoromycota.</title>
        <authorList>
            <person name="Chang Y."/>
            <person name="Desiro A."/>
            <person name="Na H."/>
            <person name="Sandor L."/>
            <person name="Lipzen A."/>
            <person name="Clum A."/>
            <person name="Barry K."/>
            <person name="Grigoriev I.V."/>
            <person name="Martin F.M."/>
            <person name="Stajich J.E."/>
            <person name="Smith M.E."/>
            <person name="Bonito G."/>
            <person name="Spatafora J.W."/>
        </authorList>
    </citation>
    <scope>NUCLEOTIDE SEQUENCE [LARGE SCALE GENOMIC DNA]</scope>
    <source>
        <strain evidence="10 11">GMNB39</strain>
    </source>
</reference>
<evidence type="ECO:0000313" key="11">
    <source>
        <dbReference type="Proteomes" id="UP000268093"/>
    </source>
</evidence>
<evidence type="ECO:0000256" key="7">
    <source>
        <dbReference type="ARBA" id="ARBA00047761"/>
    </source>
</evidence>
<evidence type="ECO:0000256" key="4">
    <source>
        <dbReference type="ARBA" id="ARBA00022801"/>
    </source>
</evidence>
<evidence type="ECO:0000256" key="3">
    <source>
        <dbReference type="ARBA" id="ARBA00022664"/>
    </source>
</evidence>
<keyword evidence="11" id="KW-1185">Reference proteome</keyword>
<dbReference type="Gene3D" id="3.40.50.2300">
    <property type="match status" value="1"/>
</dbReference>
<evidence type="ECO:0000313" key="10">
    <source>
        <dbReference type="EMBL" id="RUO96579.1"/>
    </source>
</evidence>
<gene>
    <name evidence="10" type="ORF">BC936DRAFT_141807</name>
</gene>
<comment type="function">
    <text evidence="9">Processively dephosphorylates Ser-5 of the heptad repeats YSPTSPS in the C-terminal domain of the largest RNA polymerase II subunit (RPB1).</text>
</comment>
<evidence type="ECO:0000256" key="1">
    <source>
        <dbReference type="ARBA" id="ARBA00004123"/>
    </source>
</evidence>
<protein>
    <recommendedName>
        <fullName evidence="9">RNA polymerase II subunit A C-terminal domain phosphatase SSU72</fullName>
        <shortName evidence="9">CTD phosphatase SSU72</shortName>
        <ecNumber evidence="9">3.1.3.16</ecNumber>
    </recommendedName>
</protein>
<comment type="function">
    <text evidence="9">Component of the cleavage and polyadenylation factor (CPF) complex, which plays a key role in polyadenylation-dependent pre-mRNA 3'-end formation and cooperates with cleavage factors including the CFIA complex and NAB4/CFIB. SSU72 is required for 3'-end formation of snoRNAs.</text>
</comment>
<comment type="caution">
    <text evidence="10">The sequence shown here is derived from an EMBL/GenBank/DDBJ whole genome shotgun (WGS) entry which is preliminary data.</text>
</comment>
<comment type="catalytic activity">
    <reaction evidence="7 9">
        <text>O-phospho-L-seryl-[protein] + H2O = L-seryl-[protein] + phosphate</text>
        <dbReference type="Rhea" id="RHEA:20629"/>
        <dbReference type="Rhea" id="RHEA-COMP:9863"/>
        <dbReference type="Rhea" id="RHEA-COMP:11604"/>
        <dbReference type="ChEBI" id="CHEBI:15377"/>
        <dbReference type="ChEBI" id="CHEBI:29999"/>
        <dbReference type="ChEBI" id="CHEBI:43474"/>
        <dbReference type="ChEBI" id="CHEBI:83421"/>
        <dbReference type="EC" id="3.1.3.16"/>
    </reaction>
</comment>
<sequence>MEGGQAQQKKGGGGDGVLSIFHLSEKTNRNFEMRACFPRTQLTPMFPTDLANRGEDANIPVHIINVEIKDNHEDALVGGRAILQLAQM</sequence>
<dbReference type="GO" id="GO:0005634">
    <property type="term" value="C:nucleus"/>
    <property type="evidence" value="ECO:0007669"/>
    <property type="project" value="UniProtKB-SubCell"/>
</dbReference>
<dbReference type="OrthoDB" id="57957at2759"/>
<evidence type="ECO:0000256" key="5">
    <source>
        <dbReference type="ARBA" id="ARBA00022912"/>
    </source>
</evidence>
<keyword evidence="3 9" id="KW-0507">mRNA processing</keyword>
<dbReference type="AlphaFoldDB" id="A0A433A1M3"/>
<keyword evidence="5 9" id="KW-0904">Protein phosphatase</keyword>
<dbReference type="GO" id="GO:0006397">
    <property type="term" value="P:mRNA processing"/>
    <property type="evidence" value="ECO:0007669"/>
    <property type="project" value="UniProtKB-KW"/>
</dbReference>
<dbReference type="Pfam" id="PF04722">
    <property type="entry name" value="Ssu72"/>
    <property type="match status" value="1"/>
</dbReference>
<dbReference type="EMBL" id="RBNI01020540">
    <property type="protein sequence ID" value="RUO96579.1"/>
    <property type="molecule type" value="Genomic_DNA"/>
</dbReference>
<organism evidence="10 11">
    <name type="scientific">Jimgerdemannia flammicorona</name>
    <dbReference type="NCBI Taxonomy" id="994334"/>
    <lineage>
        <taxon>Eukaryota</taxon>
        <taxon>Fungi</taxon>
        <taxon>Fungi incertae sedis</taxon>
        <taxon>Mucoromycota</taxon>
        <taxon>Mucoromycotina</taxon>
        <taxon>Endogonomycetes</taxon>
        <taxon>Endogonales</taxon>
        <taxon>Endogonaceae</taxon>
        <taxon>Jimgerdemannia</taxon>
    </lineage>
</organism>
<comment type="similarity">
    <text evidence="2 9">Belongs to the SSU72 phosphatase family.</text>
</comment>
<comment type="catalytic activity">
    <reaction evidence="8 9">
        <text>O-phospho-L-threonyl-[protein] + H2O = L-threonyl-[protein] + phosphate</text>
        <dbReference type="Rhea" id="RHEA:47004"/>
        <dbReference type="Rhea" id="RHEA-COMP:11060"/>
        <dbReference type="Rhea" id="RHEA-COMP:11605"/>
        <dbReference type="ChEBI" id="CHEBI:15377"/>
        <dbReference type="ChEBI" id="CHEBI:30013"/>
        <dbReference type="ChEBI" id="CHEBI:43474"/>
        <dbReference type="ChEBI" id="CHEBI:61977"/>
        <dbReference type="EC" id="3.1.3.16"/>
    </reaction>
</comment>
<dbReference type="InterPro" id="IPR006811">
    <property type="entry name" value="RNA_pol_II_suA"/>
</dbReference>
<feature type="non-terminal residue" evidence="10">
    <location>
        <position position="88"/>
    </location>
</feature>
<comment type="subcellular location">
    <subcellularLocation>
        <location evidence="1 9">Nucleus</location>
    </subcellularLocation>
</comment>
<proteinExistence type="inferred from homology"/>
<keyword evidence="6 9" id="KW-0539">Nucleus</keyword>
<evidence type="ECO:0000256" key="6">
    <source>
        <dbReference type="ARBA" id="ARBA00023242"/>
    </source>
</evidence>
<accession>A0A433A1M3</accession>
<dbReference type="GO" id="GO:0004722">
    <property type="term" value="F:protein serine/threonine phosphatase activity"/>
    <property type="evidence" value="ECO:0007669"/>
    <property type="project" value="UniProtKB-UniRule"/>
</dbReference>
<evidence type="ECO:0000256" key="9">
    <source>
        <dbReference type="RuleBase" id="RU369031"/>
    </source>
</evidence>
<keyword evidence="4 9" id="KW-0378">Hydrolase</keyword>
<comment type="subunit">
    <text evidence="9">Component of the cleavage and polyadenylation factor (CPF) complex.</text>
</comment>